<name>A0ABR8PWF1_9CLOT</name>
<dbReference type="EMBL" id="JACSRA010000024">
    <property type="protein sequence ID" value="MBD7912480.1"/>
    <property type="molecule type" value="Genomic_DNA"/>
</dbReference>
<proteinExistence type="predicted"/>
<evidence type="ECO:0000313" key="2">
    <source>
        <dbReference type="EMBL" id="MBD7912480.1"/>
    </source>
</evidence>
<evidence type="ECO:0000259" key="1">
    <source>
        <dbReference type="Pfam" id="PF09983"/>
    </source>
</evidence>
<dbReference type="Proteomes" id="UP000627781">
    <property type="component" value="Unassembled WGS sequence"/>
</dbReference>
<evidence type="ECO:0000313" key="3">
    <source>
        <dbReference type="Proteomes" id="UP000627781"/>
    </source>
</evidence>
<organism evidence="2 3">
    <name type="scientific">Clostridium cibarium</name>
    <dbReference type="NCBI Taxonomy" id="2762247"/>
    <lineage>
        <taxon>Bacteria</taxon>
        <taxon>Bacillati</taxon>
        <taxon>Bacillota</taxon>
        <taxon>Clostridia</taxon>
        <taxon>Eubacteriales</taxon>
        <taxon>Clostridiaceae</taxon>
        <taxon>Clostridium</taxon>
    </lineage>
</organism>
<gene>
    <name evidence="2" type="ORF">H9661_14045</name>
</gene>
<dbReference type="Pfam" id="PF09983">
    <property type="entry name" value="JetD_C"/>
    <property type="match status" value="1"/>
</dbReference>
<accession>A0ABR8PWF1</accession>
<dbReference type="InterPro" id="IPR024534">
    <property type="entry name" value="JetD_C"/>
</dbReference>
<keyword evidence="3" id="KW-1185">Reference proteome</keyword>
<feature type="domain" description="Wadjet protein JetD C-terminal" evidence="1">
    <location>
        <begin position="144"/>
        <end position="257"/>
    </location>
</feature>
<comment type="caution">
    <text evidence="2">The sequence shown here is derived from an EMBL/GenBank/DDBJ whole genome shotgun (WGS) entry which is preliminary data.</text>
</comment>
<dbReference type="RefSeq" id="WP_191769445.1">
    <property type="nucleotide sequence ID" value="NZ_JACSRA010000024.1"/>
</dbReference>
<reference evidence="2 3" key="1">
    <citation type="submission" date="2020-08" db="EMBL/GenBank/DDBJ databases">
        <title>A Genomic Blueprint of the Chicken Gut Microbiome.</title>
        <authorList>
            <person name="Gilroy R."/>
            <person name="Ravi A."/>
            <person name="Getino M."/>
            <person name="Pursley I."/>
            <person name="Horton D.L."/>
            <person name="Alikhan N.-F."/>
            <person name="Baker D."/>
            <person name="Gharbi K."/>
            <person name="Hall N."/>
            <person name="Watson M."/>
            <person name="Adriaenssens E.M."/>
            <person name="Foster-Nyarko E."/>
            <person name="Jarju S."/>
            <person name="Secka A."/>
            <person name="Antonio M."/>
            <person name="Oren A."/>
            <person name="Chaudhuri R."/>
            <person name="La Ragione R.M."/>
            <person name="Hildebrand F."/>
            <person name="Pallen M.J."/>
        </authorList>
    </citation>
    <scope>NUCLEOTIDE SEQUENCE [LARGE SCALE GENOMIC DNA]</scope>
    <source>
        <strain evidence="2 3">Sa3CVN1</strain>
    </source>
</reference>
<sequence length="339" mass="40638">MKLTDKFKKKKITLDEIKDTYNIKEYLELYKLINRLIEENEIEPIEASGGNGKKPALYSRYKLIEKEKDNSEFIDELNFKIYSKLDISYYKSNLDKYKENRKYILQLSDFLKNKVQLLNRAVSMNERSFQIWGREKFIQKEKGKTILKNLKVDLKLLNYYDTSEPLAYYSKSKKQPQNILILENKDTFYTMRKYLINTKNSIFDIDISTVIYGGGKNIRKTFKDYKISVENYLSNRDNVLYYFGDLDYEGILIYEGLLFCYKDKYDIRLFNVGYEKMINKAIDEKYDLPKTKEGQNRNLKGEFIKEFSEKYKVKIEEILKNNLYIPQEILNICDLMEEE</sequence>
<protein>
    <recommendedName>
        <fullName evidence="1">Wadjet protein JetD C-terminal domain-containing protein</fullName>
    </recommendedName>
</protein>